<evidence type="ECO:0000313" key="5">
    <source>
        <dbReference type="EMBL" id="RHL70148.1"/>
    </source>
</evidence>
<dbReference type="InterPro" id="IPR018062">
    <property type="entry name" value="HTH_AraC-typ_CS"/>
</dbReference>
<keyword evidence="2" id="KW-0238">DNA-binding</keyword>
<proteinExistence type="predicted"/>
<dbReference type="EMBL" id="QROY01000003">
    <property type="protein sequence ID" value="RHL70148.1"/>
    <property type="molecule type" value="Genomic_DNA"/>
</dbReference>
<dbReference type="PROSITE" id="PS00041">
    <property type="entry name" value="HTH_ARAC_FAMILY_1"/>
    <property type="match status" value="1"/>
</dbReference>
<dbReference type="InterPro" id="IPR020449">
    <property type="entry name" value="Tscrpt_reg_AraC-type_HTH"/>
</dbReference>
<dbReference type="InterPro" id="IPR018060">
    <property type="entry name" value="HTH_AraC"/>
</dbReference>
<evidence type="ECO:0000256" key="1">
    <source>
        <dbReference type="ARBA" id="ARBA00023015"/>
    </source>
</evidence>
<name>A0A415MCV2_9FIRM</name>
<dbReference type="PRINTS" id="PR00032">
    <property type="entry name" value="HTHARAC"/>
</dbReference>
<evidence type="ECO:0000259" key="4">
    <source>
        <dbReference type="PROSITE" id="PS01124"/>
    </source>
</evidence>
<dbReference type="GO" id="GO:0003700">
    <property type="term" value="F:DNA-binding transcription factor activity"/>
    <property type="evidence" value="ECO:0007669"/>
    <property type="project" value="InterPro"/>
</dbReference>
<dbReference type="RefSeq" id="WP_118264667.1">
    <property type="nucleotide sequence ID" value="NZ_DAWEPM010000023.1"/>
</dbReference>
<dbReference type="PROSITE" id="PS01124">
    <property type="entry name" value="HTH_ARAC_FAMILY_2"/>
    <property type="match status" value="1"/>
</dbReference>
<feature type="domain" description="HTH araC/xylS-type" evidence="4">
    <location>
        <begin position="153"/>
        <end position="250"/>
    </location>
</feature>
<reference evidence="5 6" key="1">
    <citation type="submission" date="2018-08" db="EMBL/GenBank/DDBJ databases">
        <title>A genome reference for cultivated species of the human gut microbiota.</title>
        <authorList>
            <person name="Zou Y."/>
            <person name="Xue W."/>
            <person name="Luo G."/>
        </authorList>
    </citation>
    <scope>NUCLEOTIDE SEQUENCE [LARGE SCALE GENOMIC DNA]</scope>
    <source>
        <strain evidence="5 6">AF36-7BH</strain>
    </source>
</reference>
<evidence type="ECO:0000256" key="2">
    <source>
        <dbReference type="ARBA" id="ARBA00023125"/>
    </source>
</evidence>
<evidence type="ECO:0000313" key="6">
    <source>
        <dbReference type="Proteomes" id="UP000285201"/>
    </source>
</evidence>
<protein>
    <submittedName>
        <fullName evidence="5">AraC family transcriptional regulator</fullName>
    </submittedName>
</protein>
<dbReference type="GO" id="GO:0043565">
    <property type="term" value="F:sequence-specific DNA binding"/>
    <property type="evidence" value="ECO:0007669"/>
    <property type="project" value="InterPro"/>
</dbReference>
<dbReference type="InterPro" id="IPR009057">
    <property type="entry name" value="Homeodomain-like_sf"/>
</dbReference>
<sequence>MKQNHSKISKPSQPNIDFLSSTEAIIAYSDDEEIIRHALISYAITEAITAGDQTALEPYKNVSLFSNISHYEVGSPLRKIKNLTMTMNTLACRAAEEGGAPLVYVRTISAAFAEKIESATDEYTINNIRDNLLNFYCNAVHEHNLKNYEPIARKCYSYILSHLSEDISMRNCALNCHISYEYLSRTIKKNFHSSYSALVHQLRIKRACVYLHSDKSIADIAEAVGYKSSSQFCHAFSKIKGMSPNKWKKLR</sequence>
<evidence type="ECO:0000256" key="3">
    <source>
        <dbReference type="ARBA" id="ARBA00023163"/>
    </source>
</evidence>
<keyword evidence="1" id="KW-0805">Transcription regulation</keyword>
<dbReference type="AlphaFoldDB" id="A0A415MCV2"/>
<dbReference type="Pfam" id="PF12833">
    <property type="entry name" value="HTH_18"/>
    <property type="match status" value="1"/>
</dbReference>
<gene>
    <name evidence="5" type="ORF">DW007_03990</name>
</gene>
<dbReference type="PANTHER" id="PTHR43280">
    <property type="entry name" value="ARAC-FAMILY TRANSCRIPTIONAL REGULATOR"/>
    <property type="match status" value="1"/>
</dbReference>
<keyword evidence="3" id="KW-0804">Transcription</keyword>
<dbReference type="PANTHER" id="PTHR43280:SF28">
    <property type="entry name" value="HTH-TYPE TRANSCRIPTIONAL ACTIVATOR RHAS"/>
    <property type="match status" value="1"/>
</dbReference>
<comment type="caution">
    <text evidence="5">The sequence shown here is derived from an EMBL/GenBank/DDBJ whole genome shotgun (WGS) entry which is preliminary data.</text>
</comment>
<dbReference type="Proteomes" id="UP000285201">
    <property type="component" value="Unassembled WGS sequence"/>
</dbReference>
<dbReference type="Gene3D" id="1.10.10.60">
    <property type="entry name" value="Homeodomain-like"/>
    <property type="match status" value="1"/>
</dbReference>
<organism evidence="5 6">
    <name type="scientific">Lachnospira eligens</name>
    <dbReference type="NCBI Taxonomy" id="39485"/>
    <lineage>
        <taxon>Bacteria</taxon>
        <taxon>Bacillati</taxon>
        <taxon>Bacillota</taxon>
        <taxon>Clostridia</taxon>
        <taxon>Lachnospirales</taxon>
        <taxon>Lachnospiraceae</taxon>
        <taxon>Lachnospira</taxon>
    </lineage>
</organism>
<accession>A0A415MCV2</accession>
<dbReference type="SUPFAM" id="SSF46689">
    <property type="entry name" value="Homeodomain-like"/>
    <property type="match status" value="1"/>
</dbReference>
<dbReference type="SMART" id="SM00342">
    <property type="entry name" value="HTH_ARAC"/>
    <property type="match status" value="1"/>
</dbReference>